<gene>
    <name evidence="2" type="ORF">LAX5112_04921</name>
</gene>
<dbReference type="OrthoDB" id="6305173at2"/>
<keyword evidence="1" id="KW-0472">Membrane</keyword>
<sequence>MNQISAFKGKIDRLDASSVAGWVKSEETPSEPLELEVFYGDTHLGDVTANESRQDLSRAGIGDCAFTFKLPALEDFDPEDLMVVVKGTDIPLKRSWAPNLSNTREVRGELAELSETVKLTRKVLLAASSRNERALIGMADTVEKVTPRQLNETLNTLSYQIMQTDTAIKAIKSATDETNEKLSSLGRLVRSNAFYAKVNTVLFIGILVLVLATATGVLDLAQ</sequence>
<organism evidence="2 3">
    <name type="scientific">Roseibium alexandrii</name>
    <dbReference type="NCBI Taxonomy" id="388408"/>
    <lineage>
        <taxon>Bacteria</taxon>
        <taxon>Pseudomonadati</taxon>
        <taxon>Pseudomonadota</taxon>
        <taxon>Alphaproteobacteria</taxon>
        <taxon>Hyphomicrobiales</taxon>
        <taxon>Stappiaceae</taxon>
        <taxon>Roseibium</taxon>
    </lineage>
</organism>
<protein>
    <submittedName>
        <fullName evidence="2">Uncharacterized protein</fullName>
    </submittedName>
</protein>
<proteinExistence type="predicted"/>
<dbReference type="STRING" id="388408.LAX5112_04921"/>
<keyword evidence="1" id="KW-0812">Transmembrane</keyword>
<evidence type="ECO:0000313" key="2">
    <source>
        <dbReference type="EMBL" id="CTQ77481.1"/>
    </source>
</evidence>
<reference evidence="3" key="1">
    <citation type="submission" date="2015-07" db="EMBL/GenBank/DDBJ databases">
        <authorList>
            <person name="Rodrigo-Torres Lidia"/>
            <person name="Arahal R.David."/>
        </authorList>
    </citation>
    <scope>NUCLEOTIDE SEQUENCE [LARGE SCALE GENOMIC DNA]</scope>
    <source>
        <strain evidence="3">CECT 5112</strain>
    </source>
</reference>
<accession>A0A0M7ASJ7</accession>
<keyword evidence="3" id="KW-1185">Reference proteome</keyword>
<dbReference type="Proteomes" id="UP000053235">
    <property type="component" value="Unassembled WGS sequence"/>
</dbReference>
<dbReference type="EMBL" id="CXWD01000035">
    <property type="protein sequence ID" value="CTQ77481.1"/>
    <property type="molecule type" value="Genomic_DNA"/>
</dbReference>
<feature type="transmembrane region" description="Helical" evidence="1">
    <location>
        <begin position="194"/>
        <end position="218"/>
    </location>
</feature>
<evidence type="ECO:0000256" key="1">
    <source>
        <dbReference type="SAM" id="Phobius"/>
    </source>
</evidence>
<name>A0A0M7ASJ7_9HYPH</name>
<evidence type="ECO:0000313" key="3">
    <source>
        <dbReference type="Proteomes" id="UP000053235"/>
    </source>
</evidence>
<dbReference type="AlphaFoldDB" id="A0A0M7ASJ7"/>
<keyword evidence="1" id="KW-1133">Transmembrane helix</keyword>
<dbReference type="RefSeq" id="WP_055674064.1">
    <property type="nucleotide sequence ID" value="NZ_CXWD01000035.1"/>
</dbReference>